<evidence type="ECO:0000256" key="1">
    <source>
        <dbReference type="SAM" id="SignalP"/>
    </source>
</evidence>
<evidence type="ECO:0000313" key="2">
    <source>
        <dbReference type="EMBL" id="KAE9310024.1"/>
    </source>
</evidence>
<feature type="signal peptide" evidence="1">
    <location>
        <begin position="1"/>
        <end position="24"/>
    </location>
</feature>
<protein>
    <recommendedName>
        <fullName evidence="4">Endonuclease/exonuclease/phosphatase domain-containing protein</fullName>
    </recommendedName>
</protein>
<name>A0A6G0QZ61_9STRA</name>
<evidence type="ECO:0008006" key="4">
    <source>
        <dbReference type="Google" id="ProtNLM"/>
    </source>
</evidence>
<comment type="caution">
    <text evidence="2">The sequence shown here is derived from an EMBL/GenBank/DDBJ whole genome shotgun (WGS) entry which is preliminary data.</text>
</comment>
<feature type="chain" id="PRO_5026078130" description="Endonuclease/exonuclease/phosphatase domain-containing protein" evidence="1">
    <location>
        <begin position="25"/>
        <end position="91"/>
    </location>
</feature>
<organism evidence="2 3">
    <name type="scientific">Phytophthora fragariae</name>
    <dbReference type="NCBI Taxonomy" id="53985"/>
    <lineage>
        <taxon>Eukaryota</taxon>
        <taxon>Sar</taxon>
        <taxon>Stramenopiles</taxon>
        <taxon>Oomycota</taxon>
        <taxon>Peronosporomycetes</taxon>
        <taxon>Peronosporales</taxon>
        <taxon>Peronosporaceae</taxon>
        <taxon>Phytophthora</taxon>
    </lineage>
</organism>
<dbReference type="Proteomes" id="UP000486351">
    <property type="component" value="Unassembled WGS sequence"/>
</dbReference>
<dbReference type="AlphaFoldDB" id="A0A6G0QZ61"/>
<dbReference type="EMBL" id="QXFY01001763">
    <property type="protein sequence ID" value="KAE9310024.1"/>
    <property type="molecule type" value="Genomic_DNA"/>
</dbReference>
<proteinExistence type="predicted"/>
<keyword evidence="1" id="KW-0732">Signal</keyword>
<evidence type="ECO:0000313" key="3">
    <source>
        <dbReference type="Proteomes" id="UP000486351"/>
    </source>
</evidence>
<reference evidence="2 3" key="1">
    <citation type="submission" date="2018-09" db="EMBL/GenBank/DDBJ databases">
        <title>Genomic investigation of the strawberry pathogen Phytophthora fragariae indicates pathogenicity is determined by transcriptional variation in three key races.</title>
        <authorList>
            <person name="Adams T.M."/>
            <person name="Armitage A.D."/>
            <person name="Sobczyk M.K."/>
            <person name="Bates H.J."/>
            <person name="Dunwell J.M."/>
            <person name="Nellist C.F."/>
            <person name="Harrison R.J."/>
        </authorList>
    </citation>
    <scope>NUCLEOTIDE SEQUENCE [LARGE SCALE GENOMIC DNA]</scope>
    <source>
        <strain evidence="2 3">NOV-77</strain>
    </source>
</reference>
<sequence>MSNKTPAFVIIVLALNQNILIASGFNDSHGPDPTMHKLRRFGTSGWSIHPYAVPNCKTAASAHFPVVVTSLATLLAFTRNLCTFVTRLQRY</sequence>
<accession>A0A6G0QZ61</accession>
<gene>
    <name evidence="2" type="ORF">PF008_g20556</name>
</gene>